<evidence type="ECO:0000313" key="3">
    <source>
        <dbReference type="Proteomes" id="UP000601435"/>
    </source>
</evidence>
<feature type="domain" description="AB hydrolase-1" evidence="1">
    <location>
        <begin position="38"/>
        <end position="277"/>
    </location>
</feature>
<evidence type="ECO:0000313" key="2">
    <source>
        <dbReference type="EMBL" id="CAE7630200.1"/>
    </source>
</evidence>
<organism evidence="2 3">
    <name type="scientific">Symbiodinium necroappetens</name>
    <dbReference type="NCBI Taxonomy" id="1628268"/>
    <lineage>
        <taxon>Eukaryota</taxon>
        <taxon>Sar</taxon>
        <taxon>Alveolata</taxon>
        <taxon>Dinophyceae</taxon>
        <taxon>Suessiales</taxon>
        <taxon>Symbiodiniaceae</taxon>
        <taxon>Symbiodinium</taxon>
    </lineage>
</organism>
<dbReference type="SUPFAM" id="SSF53474">
    <property type="entry name" value="alpha/beta-Hydrolases"/>
    <property type="match status" value="1"/>
</dbReference>
<dbReference type="Pfam" id="PF12697">
    <property type="entry name" value="Abhydrolase_6"/>
    <property type="match status" value="1"/>
</dbReference>
<evidence type="ECO:0000259" key="1">
    <source>
        <dbReference type="Pfam" id="PF12697"/>
    </source>
</evidence>
<dbReference type="Gene3D" id="3.40.50.1820">
    <property type="entry name" value="alpha/beta hydrolase"/>
    <property type="match status" value="1"/>
</dbReference>
<keyword evidence="3" id="KW-1185">Reference proteome</keyword>
<dbReference type="PANTHER" id="PTHR43798">
    <property type="entry name" value="MONOACYLGLYCEROL LIPASE"/>
    <property type="match status" value="1"/>
</dbReference>
<dbReference type="InterPro" id="IPR000073">
    <property type="entry name" value="AB_hydrolase_1"/>
</dbReference>
<dbReference type="Proteomes" id="UP000601435">
    <property type="component" value="Unassembled WGS sequence"/>
</dbReference>
<reference evidence="2" key="1">
    <citation type="submission" date="2021-02" db="EMBL/GenBank/DDBJ databases">
        <authorList>
            <person name="Dougan E. K."/>
            <person name="Rhodes N."/>
            <person name="Thang M."/>
            <person name="Chan C."/>
        </authorList>
    </citation>
    <scope>NUCLEOTIDE SEQUENCE</scope>
</reference>
<dbReference type="EMBL" id="CAJNJA010029535">
    <property type="protein sequence ID" value="CAE7630200.1"/>
    <property type="molecule type" value="Genomic_DNA"/>
</dbReference>
<accession>A0A812VDK5</accession>
<dbReference type="OrthoDB" id="1924287at2759"/>
<dbReference type="InterPro" id="IPR050266">
    <property type="entry name" value="AB_hydrolase_sf"/>
</dbReference>
<comment type="caution">
    <text evidence="2">The sequence shown here is derived from an EMBL/GenBank/DDBJ whole genome shotgun (WGS) entry which is preliminary data.</text>
</comment>
<sequence>METAGMAHWRDLFYEVSDGLRLYARDYPGPSPDAPVALLMHGLTRNSADFEALAPVLAKTHRVLVVDQRGRGRSDRDPDASRYHLASYVGDMFELLAQQAITQVAVVGTSMGGLMAMVMNVKSPNIFSHVVINDIGPVVAPAGLARIKSYVGTGSRFSTWEEAAAHIKVLNEAAFPAYTPEAWMAFARRTCVEEGDAVVLNYDLAIAEAMKQREEAAVPQDLWPAFEALKPKRTMLVRGGISDLLDVPTAVEMRRRHPEMAFLEVPNIGHAPMLDEPGVAERIADFINDRSSRLSQL</sequence>
<dbReference type="GO" id="GO:0016020">
    <property type="term" value="C:membrane"/>
    <property type="evidence" value="ECO:0007669"/>
    <property type="project" value="TreeGrafter"/>
</dbReference>
<proteinExistence type="predicted"/>
<name>A0A812VDK5_9DINO</name>
<dbReference type="PANTHER" id="PTHR43798:SF33">
    <property type="entry name" value="HYDROLASE, PUTATIVE (AFU_ORTHOLOGUE AFUA_2G14860)-RELATED"/>
    <property type="match status" value="1"/>
</dbReference>
<dbReference type="AlphaFoldDB" id="A0A812VDK5"/>
<gene>
    <name evidence="2" type="primary">ABHD11</name>
    <name evidence="2" type="ORF">SNEC2469_LOCUS17748</name>
</gene>
<dbReference type="InterPro" id="IPR029058">
    <property type="entry name" value="AB_hydrolase_fold"/>
</dbReference>
<protein>
    <submittedName>
        <fullName evidence="2">ABHD11 protein</fullName>
    </submittedName>
</protein>